<dbReference type="SUPFAM" id="SSF51197">
    <property type="entry name" value="Clavaminate synthase-like"/>
    <property type="match status" value="1"/>
</dbReference>
<dbReference type="Gene3D" id="2.60.120.620">
    <property type="entry name" value="q2cbj1_9rhob like domain"/>
    <property type="match status" value="1"/>
</dbReference>
<dbReference type="AlphaFoldDB" id="A0A382IYE0"/>
<reference evidence="1" key="1">
    <citation type="submission" date="2018-05" db="EMBL/GenBank/DDBJ databases">
        <authorList>
            <person name="Lanie J.A."/>
            <person name="Ng W.-L."/>
            <person name="Kazmierczak K.M."/>
            <person name="Andrzejewski T.M."/>
            <person name="Davidsen T.M."/>
            <person name="Wayne K.J."/>
            <person name="Tettelin H."/>
            <person name="Glass J.I."/>
            <person name="Rusch D."/>
            <person name="Podicherti R."/>
            <person name="Tsui H.-C.T."/>
            <person name="Winkler M.E."/>
        </authorList>
    </citation>
    <scope>NUCLEOTIDE SEQUENCE</scope>
</reference>
<protein>
    <recommendedName>
        <fullName evidence="2">Phytanoyl-CoA dioxygenase family protein</fullName>
    </recommendedName>
</protein>
<dbReference type="EMBL" id="UINC01070311">
    <property type="protein sequence ID" value="SVC04365.1"/>
    <property type="molecule type" value="Genomic_DNA"/>
</dbReference>
<sequence>VTAKERAVMTKEEQFIFDLEGYIVVKNALSPEAVAELNRIADERFPYRTPETTSEWSVLPWGDPVKRLIDHPKILPYLVELLGDRVRLDHDYAIFMNQGEKRGGGLHGGTGSTHWYHYRNGEMSNGLTVVTWFLTPA</sequence>
<evidence type="ECO:0008006" key="2">
    <source>
        <dbReference type="Google" id="ProtNLM"/>
    </source>
</evidence>
<proteinExistence type="predicted"/>
<accession>A0A382IYE0</accession>
<feature type="non-terminal residue" evidence="1">
    <location>
        <position position="1"/>
    </location>
</feature>
<feature type="non-terminal residue" evidence="1">
    <location>
        <position position="137"/>
    </location>
</feature>
<evidence type="ECO:0000313" key="1">
    <source>
        <dbReference type="EMBL" id="SVC04365.1"/>
    </source>
</evidence>
<name>A0A382IYE0_9ZZZZ</name>
<organism evidence="1">
    <name type="scientific">marine metagenome</name>
    <dbReference type="NCBI Taxonomy" id="408172"/>
    <lineage>
        <taxon>unclassified sequences</taxon>
        <taxon>metagenomes</taxon>
        <taxon>ecological metagenomes</taxon>
    </lineage>
</organism>
<gene>
    <name evidence="1" type="ORF">METZ01_LOCUS257219</name>
</gene>